<organism evidence="3 4">
    <name type="scientific">Salipaludibacillus neizhouensis</name>
    <dbReference type="NCBI Taxonomy" id="885475"/>
    <lineage>
        <taxon>Bacteria</taxon>
        <taxon>Bacillati</taxon>
        <taxon>Bacillota</taxon>
        <taxon>Bacilli</taxon>
        <taxon>Bacillales</taxon>
        <taxon>Bacillaceae</taxon>
    </lineage>
</organism>
<dbReference type="Gene3D" id="3.40.50.300">
    <property type="entry name" value="P-loop containing nucleotide triphosphate hydrolases"/>
    <property type="match status" value="1"/>
</dbReference>
<proteinExistence type="predicted"/>
<dbReference type="RefSeq" id="WP_110937929.1">
    <property type="nucleotide sequence ID" value="NZ_KZ614147.1"/>
</dbReference>
<dbReference type="GO" id="GO:0005524">
    <property type="term" value="F:ATP binding"/>
    <property type="evidence" value="ECO:0007669"/>
    <property type="project" value="InterPro"/>
</dbReference>
<dbReference type="InterPro" id="IPR003439">
    <property type="entry name" value="ABC_transporter-like_ATP-bd"/>
</dbReference>
<feature type="domain" description="OLD protein-like TOPRIM" evidence="2">
    <location>
        <begin position="253"/>
        <end position="313"/>
    </location>
</feature>
<dbReference type="Pfam" id="PF20469">
    <property type="entry name" value="OLD-like_TOPRIM"/>
    <property type="match status" value="1"/>
</dbReference>
<dbReference type="InterPro" id="IPR051396">
    <property type="entry name" value="Bact_Antivir_Def_Nuclease"/>
</dbReference>
<sequence length="409" mass="48109">MLESKALPLYFLVGKNGCGKSYVLREFLRNNSYTVLIDEEGLPNFSTSKKSVKIDYAEWDYIFQNEENRGLSEELFELEKIQPNIINAVNYANDVKKKLSIFKTKSRGQEKLYNLMSIFTDYSFNNVEYICFDEPENYLDEDFIKVIGKFVKILIQNNFCVRIATHSVRLLSELKADLKEVILFNNFKMNQLSLEDIKGMFRETKNKIESIRKRDGYNEDANIRSKLNIDENEIFFRIFLEQTLKSENFYRCLFNETIVIVEGESEVIALQNIKTKFETSVEIYSPYGKAHIPFFTKLFLSINKRVVVVIDEDTHSEKHPIVLTKYLTEIEAQLQGLKLIIHAPDLENFYGIDLQLIASEIGMSKNASKINQGWLKTLSSMIFFEHEENRMKLEEYIWRKEEDYSFEFE</sequence>
<accession>A0A3A9K096</accession>
<keyword evidence="4" id="KW-1185">Reference proteome</keyword>
<dbReference type="OrthoDB" id="2987763at2"/>
<protein>
    <submittedName>
        <fullName evidence="3">Uncharacterized protein</fullName>
    </submittedName>
</protein>
<evidence type="ECO:0000313" key="3">
    <source>
        <dbReference type="EMBL" id="RKL65809.1"/>
    </source>
</evidence>
<dbReference type="PANTHER" id="PTHR43581">
    <property type="entry name" value="ATP/GTP PHOSPHATASE"/>
    <property type="match status" value="1"/>
</dbReference>
<evidence type="ECO:0000313" key="4">
    <source>
        <dbReference type="Proteomes" id="UP000281498"/>
    </source>
</evidence>
<dbReference type="EMBL" id="PDOE01000011">
    <property type="protein sequence ID" value="RKL65809.1"/>
    <property type="molecule type" value="Genomic_DNA"/>
</dbReference>
<name>A0A3A9K096_9BACI</name>
<reference evidence="3 4" key="1">
    <citation type="submission" date="2017-10" db="EMBL/GenBank/DDBJ databases">
        <title>Bacillus sp. nov., a halophilic bacterium isolated from a Keqin Lake.</title>
        <authorList>
            <person name="Wang H."/>
        </authorList>
    </citation>
    <scope>NUCLEOTIDE SEQUENCE [LARGE SCALE GENOMIC DNA]</scope>
    <source>
        <strain evidence="3 4">KCTC 13187</strain>
    </source>
</reference>
<feature type="domain" description="ABC transporter" evidence="1">
    <location>
        <begin position="9"/>
        <end position="136"/>
    </location>
</feature>
<evidence type="ECO:0000259" key="2">
    <source>
        <dbReference type="Pfam" id="PF20469"/>
    </source>
</evidence>
<evidence type="ECO:0000259" key="1">
    <source>
        <dbReference type="Pfam" id="PF00005"/>
    </source>
</evidence>
<dbReference type="GO" id="GO:0016887">
    <property type="term" value="F:ATP hydrolysis activity"/>
    <property type="evidence" value="ECO:0007669"/>
    <property type="project" value="InterPro"/>
</dbReference>
<gene>
    <name evidence="3" type="ORF">CR203_18275</name>
</gene>
<dbReference type="PANTHER" id="PTHR43581:SF2">
    <property type="entry name" value="EXCINUCLEASE ATPASE SUBUNIT"/>
    <property type="match status" value="1"/>
</dbReference>
<dbReference type="SUPFAM" id="SSF52540">
    <property type="entry name" value="P-loop containing nucleoside triphosphate hydrolases"/>
    <property type="match status" value="1"/>
</dbReference>
<comment type="caution">
    <text evidence="3">The sequence shown here is derived from an EMBL/GenBank/DDBJ whole genome shotgun (WGS) entry which is preliminary data.</text>
</comment>
<dbReference type="AlphaFoldDB" id="A0A3A9K096"/>
<dbReference type="Proteomes" id="UP000281498">
    <property type="component" value="Unassembled WGS sequence"/>
</dbReference>
<dbReference type="InterPro" id="IPR027417">
    <property type="entry name" value="P-loop_NTPase"/>
</dbReference>
<dbReference type="Pfam" id="PF00005">
    <property type="entry name" value="ABC_tran"/>
    <property type="match status" value="1"/>
</dbReference>
<dbReference type="InterPro" id="IPR034139">
    <property type="entry name" value="TOPRIM_OLD"/>
</dbReference>